<evidence type="ECO:0000313" key="2">
    <source>
        <dbReference type="EMBL" id="EAA31740.1"/>
    </source>
</evidence>
<sequence length="105" mass="11724">MPTGPPRHSTCPRTKSSFDAETVFKLKLQMGLRGNVTEHGFSIMMGKRRITKEAPPQKSPEAPPSEPKIPTTTDMNIDLIWTGLLKSRDGDWFGYGWGWRNAGGH</sequence>
<dbReference type="RefSeq" id="XP_960976.1">
    <property type="nucleotide sequence ID" value="XM_955883.1"/>
</dbReference>
<name>Q7S7K8_NEUCR</name>
<evidence type="ECO:0000313" key="3">
    <source>
        <dbReference type="Proteomes" id="UP000001805"/>
    </source>
</evidence>
<proteinExistence type="predicted"/>
<dbReference type="KEGG" id="ncr:NCU04330"/>
<dbReference type="OrthoDB" id="10659854at2759"/>
<dbReference type="Proteomes" id="UP000001805">
    <property type="component" value="Chromosome 2, Linkage Group V"/>
</dbReference>
<dbReference type="EMBL" id="CM002240">
    <property type="protein sequence ID" value="EAA31740.1"/>
    <property type="molecule type" value="Genomic_DNA"/>
</dbReference>
<dbReference type="GeneID" id="3877098"/>
<reference evidence="2 3" key="1">
    <citation type="journal article" date="2003" name="Nature">
        <title>The genome sequence of the filamentous fungus Neurospora crassa.</title>
        <authorList>
            <person name="Galagan J.E."/>
            <person name="Calvo S.E."/>
            <person name="Borkovich K.A."/>
            <person name="Selker E.U."/>
            <person name="Read N.D."/>
            <person name="Jaffe D."/>
            <person name="FitzHugh W."/>
            <person name="Ma L.J."/>
            <person name="Smirnov S."/>
            <person name="Purcell S."/>
            <person name="Rehman B."/>
            <person name="Elkins T."/>
            <person name="Engels R."/>
            <person name="Wang S."/>
            <person name="Nielsen C.B."/>
            <person name="Butler J."/>
            <person name="Endrizzi M."/>
            <person name="Qui D."/>
            <person name="Ianakiev P."/>
            <person name="Bell-Pedersen D."/>
            <person name="Nelson M.A."/>
            <person name="Werner-Washburne M."/>
            <person name="Selitrennikoff C.P."/>
            <person name="Kinsey J.A."/>
            <person name="Braun E.L."/>
            <person name="Zelter A."/>
            <person name="Schulte U."/>
            <person name="Kothe G.O."/>
            <person name="Jedd G."/>
            <person name="Mewes W."/>
            <person name="Staben C."/>
            <person name="Marcotte E."/>
            <person name="Greenberg D."/>
            <person name="Roy A."/>
            <person name="Foley K."/>
            <person name="Naylor J."/>
            <person name="Stange-Thomann N."/>
            <person name="Barrett R."/>
            <person name="Gnerre S."/>
            <person name="Kamal M."/>
            <person name="Kamvysselis M."/>
            <person name="Mauceli E."/>
            <person name="Bielke C."/>
            <person name="Rudd S."/>
            <person name="Frishman D."/>
            <person name="Krystofova S."/>
            <person name="Rasmussen C."/>
            <person name="Metzenberg R.L."/>
            <person name="Perkins D.D."/>
            <person name="Kroken S."/>
            <person name="Cogoni C."/>
            <person name="Macino G."/>
            <person name="Catcheside D."/>
            <person name="Li W."/>
            <person name="Pratt R.J."/>
            <person name="Osmani S.A."/>
            <person name="DeSouza C.P."/>
            <person name="Glass L."/>
            <person name="Orbach M.J."/>
            <person name="Berglund J.A."/>
            <person name="Voelker R."/>
            <person name="Yarden O."/>
            <person name="Plamann M."/>
            <person name="Seiler S."/>
            <person name="Dunlap J."/>
            <person name="Radford A."/>
            <person name="Aramayo R."/>
            <person name="Natvig D.O."/>
            <person name="Alex L.A."/>
            <person name="Mannhaupt G."/>
            <person name="Ebbole D.J."/>
            <person name="Freitag M."/>
            <person name="Paulsen I."/>
            <person name="Sachs M.S."/>
            <person name="Lander E.S."/>
            <person name="Nusbaum C."/>
            <person name="Birren B."/>
        </authorList>
    </citation>
    <scope>NUCLEOTIDE SEQUENCE [LARGE SCALE GENOMIC DNA]</scope>
    <source>
        <strain evidence="3">ATCC 24698 / 74-OR23-1A / CBS 708.71 / DSM 1257 / FGSC 987</strain>
    </source>
</reference>
<evidence type="ECO:0000256" key="1">
    <source>
        <dbReference type="SAM" id="MobiDB-lite"/>
    </source>
</evidence>
<accession>Q7S7K8</accession>
<dbReference type="HOGENOM" id="CLU_2237294_0_0_1"/>
<gene>
    <name evidence="2" type="ORF">NCU04330</name>
</gene>
<dbReference type="PaxDb" id="5141-EFNCRP00000003768"/>
<dbReference type="AlphaFoldDB" id="Q7S7K8"/>
<feature type="compositionally biased region" description="Pro residues" evidence="1">
    <location>
        <begin position="57"/>
        <end position="67"/>
    </location>
</feature>
<feature type="region of interest" description="Disordered" evidence="1">
    <location>
        <begin position="46"/>
        <end position="73"/>
    </location>
</feature>
<organism evidence="2 3">
    <name type="scientific">Neurospora crassa (strain ATCC 24698 / 74-OR23-1A / CBS 708.71 / DSM 1257 / FGSC 987)</name>
    <dbReference type="NCBI Taxonomy" id="367110"/>
    <lineage>
        <taxon>Eukaryota</taxon>
        <taxon>Fungi</taxon>
        <taxon>Dikarya</taxon>
        <taxon>Ascomycota</taxon>
        <taxon>Pezizomycotina</taxon>
        <taxon>Sordariomycetes</taxon>
        <taxon>Sordariomycetidae</taxon>
        <taxon>Sordariales</taxon>
        <taxon>Sordariaceae</taxon>
        <taxon>Neurospora</taxon>
    </lineage>
</organism>
<dbReference type="InParanoid" id="Q7S7K8"/>
<protein>
    <submittedName>
        <fullName evidence="2">Uncharacterized protein</fullName>
    </submittedName>
</protein>
<dbReference type="VEuPathDB" id="FungiDB:NCU04330"/>
<keyword evidence="3" id="KW-1185">Reference proteome</keyword>